<feature type="signal peptide" evidence="16">
    <location>
        <begin position="1"/>
        <end position="16"/>
    </location>
</feature>
<comment type="function">
    <text evidence="1">TRAP proteins are part of a complex whose function is to bind calcium to the ER membrane and thereby regulate the retention of ER resident proteins.</text>
</comment>
<comment type="subunit">
    <text evidence="4">Heterotetramer of TRAP-alpha, TRAP-beta, TRAP-delta and TRAP-gamma.</text>
</comment>
<sequence>MLRVVAAFCLIAVTLASRCESPKHSATSYSTTDGFFHYQTAFIAEFTLTCANNVKNMPFYAVIGDTVRAVAISEETSKHQVSWTQEHEKSGAATYEIKIFDEDGIAAWRRDPSVKPLFTIEHYHSGLSRKPFFSSETIALLVTVFALYYAIRQKTELTA</sequence>
<comment type="subcellular location">
    <subcellularLocation>
        <location evidence="2">Endoplasmic reticulum membrane</location>
        <topology evidence="2">Single-pass type I membrane protein</topology>
    </subcellularLocation>
</comment>
<keyword evidence="7 15" id="KW-0812">Transmembrane</keyword>
<evidence type="ECO:0000256" key="14">
    <source>
        <dbReference type="ARBA" id="ARBA00031791"/>
    </source>
</evidence>
<evidence type="ECO:0000256" key="11">
    <source>
        <dbReference type="ARBA" id="ARBA00022989"/>
    </source>
</evidence>
<dbReference type="OrthoDB" id="10055808at2759"/>
<dbReference type="PANTHER" id="PTHR12731">
    <property type="entry name" value="TRANSLOCON-ASSOCIATED PROTEIN, DELTA SUBUNIT"/>
    <property type="match status" value="1"/>
</dbReference>
<keyword evidence="10" id="KW-0832">Ubl conjugation</keyword>
<dbReference type="Pfam" id="PF05404">
    <property type="entry name" value="TRAP-delta"/>
    <property type="match status" value="1"/>
</dbReference>
<evidence type="ECO:0000256" key="10">
    <source>
        <dbReference type="ARBA" id="ARBA00022843"/>
    </source>
</evidence>
<dbReference type="Proteomes" id="UP000218231">
    <property type="component" value="Unassembled WGS sequence"/>
</dbReference>
<evidence type="ECO:0000256" key="15">
    <source>
        <dbReference type="SAM" id="Phobius"/>
    </source>
</evidence>
<dbReference type="PANTHER" id="PTHR12731:SF1">
    <property type="entry name" value="TRANSLOCON-ASSOCIATED PROTEIN SUBUNIT DELTA"/>
    <property type="match status" value="1"/>
</dbReference>
<evidence type="ECO:0000256" key="7">
    <source>
        <dbReference type="ARBA" id="ARBA00022692"/>
    </source>
</evidence>
<keyword evidence="9" id="KW-0256">Endoplasmic reticulum</keyword>
<name>A0A2A2JVG4_9BILA</name>
<comment type="caution">
    <text evidence="17">The sequence shown here is derived from an EMBL/GenBank/DDBJ whole genome shotgun (WGS) entry which is preliminary data.</text>
</comment>
<keyword evidence="13" id="KW-1015">Disulfide bond</keyword>
<proteinExistence type="inferred from homology"/>
<evidence type="ECO:0000256" key="16">
    <source>
        <dbReference type="SAM" id="SignalP"/>
    </source>
</evidence>
<evidence type="ECO:0000256" key="13">
    <source>
        <dbReference type="ARBA" id="ARBA00023157"/>
    </source>
</evidence>
<dbReference type="EMBL" id="LIAE01010201">
    <property type="protein sequence ID" value="PAV65630.1"/>
    <property type="molecule type" value="Genomic_DNA"/>
</dbReference>
<evidence type="ECO:0000256" key="4">
    <source>
        <dbReference type="ARBA" id="ARBA00011819"/>
    </source>
</evidence>
<comment type="similarity">
    <text evidence="3">Belongs to the TRAP-delta family.</text>
</comment>
<keyword evidence="12 15" id="KW-0472">Membrane</keyword>
<evidence type="ECO:0000313" key="18">
    <source>
        <dbReference type="Proteomes" id="UP000218231"/>
    </source>
</evidence>
<reference evidence="17 18" key="1">
    <citation type="journal article" date="2017" name="Curr. Biol.">
        <title>Genome architecture and evolution of a unichromosomal asexual nematode.</title>
        <authorList>
            <person name="Fradin H."/>
            <person name="Zegar C."/>
            <person name="Gutwein M."/>
            <person name="Lucas J."/>
            <person name="Kovtun M."/>
            <person name="Corcoran D."/>
            <person name="Baugh L.R."/>
            <person name="Kiontke K."/>
            <person name="Gunsalus K."/>
            <person name="Fitch D.H."/>
            <person name="Piano F."/>
        </authorList>
    </citation>
    <scope>NUCLEOTIDE SEQUENCE [LARGE SCALE GENOMIC DNA]</scope>
    <source>
        <strain evidence="17">PF1309</strain>
    </source>
</reference>
<dbReference type="AlphaFoldDB" id="A0A2A2JVG4"/>
<dbReference type="InterPro" id="IPR008855">
    <property type="entry name" value="TRAP-delta"/>
</dbReference>
<evidence type="ECO:0000256" key="3">
    <source>
        <dbReference type="ARBA" id="ARBA00009294"/>
    </source>
</evidence>
<organism evidence="17 18">
    <name type="scientific">Diploscapter pachys</name>
    <dbReference type="NCBI Taxonomy" id="2018661"/>
    <lineage>
        <taxon>Eukaryota</taxon>
        <taxon>Metazoa</taxon>
        <taxon>Ecdysozoa</taxon>
        <taxon>Nematoda</taxon>
        <taxon>Chromadorea</taxon>
        <taxon>Rhabditida</taxon>
        <taxon>Rhabditina</taxon>
        <taxon>Rhabditomorpha</taxon>
        <taxon>Rhabditoidea</taxon>
        <taxon>Rhabditidae</taxon>
        <taxon>Diploscapter</taxon>
    </lineage>
</organism>
<evidence type="ECO:0000256" key="5">
    <source>
        <dbReference type="ARBA" id="ARBA00014387"/>
    </source>
</evidence>
<evidence type="ECO:0000256" key="6">
    <source>
        <dbReference type="ARBA" id="ARBA00022499"/>
    </source>
</evidence>
<evidence type="ECO:0000313" key="17">
    <source>
        <dbReference type="EMBL" id="PAV65630.1"/>
    </source>
</evidence>
<evidence type="ECO:0000256" key="8">
    <source>
        <dbReference type="ARBA" id="ARBA00022729"/>
    </source>
</evidence>
<keyword evidence="6" id="KW-1017">Isopeptide bond</keyword>
<evidence type="ECO:0000256" key="9">
    <source>
        <dbReference type="ARBA" id="ARBA00022824"/>
    </source>
</evidence>
<dbReference type="STRING" id="2018661.A0A2A2JVG4"/>
<gene>
    <name evidence="17" type="ORF">WR25_12322</name>
</gene>
<evidence type="ECO:0000256" key="12">
    <source>
        <dbReference type="ARBA" id="ARBA00023136"/>
    </source>
</evidence>
<evidence type="ECO:0000256" key="1">
    <source>
        <dbReference type="ARBA" id="ARBA00002838"/>
    </source>
</evidence>
<dbReference type="GO" id="GO:0005789">
    <property type="term" value="C:endoplasmic reticulum membrane"/>
    <property type="evidence" value="ECO:0007669"/>
    <property type="project" value="UniProtKB-SubCell"/>
</dbReference>
<protein>
    <recommendedName>
        <fullName evidence="5">Translocon-associated protein subunit delta</fullName>
    </recommendedName>
    <alternativeName>
        <fullName evidence="14">Signal sequence receptor subunit delta</fullName>
    </alternativeName>
</protein>
<accession>A0A2A2JVG4</accession>
<feature type="transmembrane region" description="Helical" evidence="15">
    <location>
        <begin position="132"/>
        <end position="151"/>
    </location>
</feature>
<keyword evidence="11 15" id="KW-1133">Transmembrane helix</keyword>
<feature type="chain" id="PRO_5012335770" description="Translocon-associated protein subunit delta" evidence="16">
    <location>
        <begin position="17"/>
        <end position="159"/>
    </location>
</feature>
<keyword evidence="18" id="KW-1185">Reference proteome</keyword>
<keyword evidence="8 16" id="KW-0732">Signal</keyword>
<evidence type="ECO:0000256" key="2">
    <source>
        <dbReference type="ARBA" id="ARBA00004115"/>
    </source>
</evidence>